<evidence type="ECO:0000256" key="5">
    <source>
        <dbReference type="ARBA" id="ARBA00011917"/>
    </source>
</evidence>
<dbReference type="GO" id="GO:0004416">
    <property type="term" value="F:hydroxyacylglutathione hydrolase activity"/>
    <property type="evidence" value="ECO:0007669"/>
    <property type="project" value="UniProtKB-EC"/>
</dbReference>
<dbReference type="InterPro" id="IPR036866">
    <property type="entry name" value="RibonucZ/Hydroxyglut_hydro"/>
</dbReference>
<keyword evidence="7" id="KW-0378">Hydrolase</keyword>
<keyword evidence="6" id="KW-0479">Metal-binding</keyword>
<keyword evidence="12" id="KW-1185">Reference proteome</keyword>
<comment type="caution">
    <text evidence="11">The sequence shown here is derived from an EMBL/GenBank/DDBJ whole genome shotgun (WGS) entry which is preliminary data.</text>
</comment>
<evidence type="ECO:0000256" key="7">
    <source>
        <dbReference type="ARBA" id="ARBA00022801"/>
    </source>
</evidence>
<proteinExistence type="inferred from homology"/>
<evidence type="ECO:0000256" key="4">
    <source>
        <dbReference type="ARBA" id="ARBA00006759"/>
    </source>
</evidence>
<name>A0AAV2YYS9_9STRA</name>
<evidence type="ECO:0000256" key="8">
    <source>
        <dbReference type="ARBA" id="ARBA00022833"/>
    </source>
</evidence>
<dbReference type="GO" id="GO:0019243">
    <property type="term" value="P:methylglyoxal catabolic process to D-lactate via S-lactoyl-glutathione"/>
    <property type="evidence" value="ECO:0007669"/>
    <property type="project" value="InterPro"/>
</dbReference>
<comment type="similarity">
    <text evidence="4">Belongs to the metallo-beta-lactamase superfamily. Glyoxalase II family.</text>
</comment>
<gene>
    <name evidence="11" type="ORF">N0F65_003797</name>
</gene>
<comment type="catalytic activity">
    <reaction evidence="1">
        <text>an S-(2-hydroxyacyl)glutathione + H2O = a 2-hydroxy carboxylate + glutathione + H(+)</text>
        <dbReference type="Rhea" id="RHEA:21864"/>
        <dbReference type="ChEBI" id="CHEBI:15377"/>
        <dbReference type="ChEBI" id="CHEBI:15378"/>
        <dbReference type="ChEBI" id="CHEBI:57925"/>
        <dbReference type="ChEBI" id="CHEBI:58896"/>
        <dbReference type="ChEBI" id="CHEBI:71261"/>
        <dbReference type="EC" id="3.1.2.6"/>
    </reaction>
</comment>
<dbReference type="EC" id="3.1.2.6" evidence="5"/>
<dbReference type="CDD" id="cd07723">
    <property type="entry name" value="hydroxyacylglutathione_hydrolase_MBL-fold"/>
    <property type="match status" value="1"/>
</dbReference>
<dbReference type="NCBIfam" id="TIGR03413">
    <property type="entry name" value="GSH_gloB"/>
    <property type="match status" value="1"/>
</dbReference>
<dbReference type="SMART" id="SM00849">
    <property type="entry name" value="Lactamase_B"/>
    <property type="match status" value="1"/>
</dbReference>
<sequence>MEVVHVPVLSDNYAYLLIDRNQRIAAAIDPVEPEKVVAAAKAQNVQIRMILTTHSHWDHAGGNEALRDLIKAHEGVDIPVIGGNDDNVPAVTREVGHDEHIQLGSLDIRVLHTPCHTRGHVLYLCDDVLFTGDTLFIAGCGRFFAGTPAEMHHALNEVVAPLRLKTKIYCGHEYTYSNLRFAAHVEPENEAVQKKLAWAKAQQEANLPTIPSTIGDELETNPFMRVNKPAVQKFTGAHDSVDVMRELRAAKDQFGIGKGKI</sequence>
<dbReference type="Pfam" id="PF16123">
    <property type="entry name" value="HAGH_C"/>
    <property type="match status" value="1"/>
</dbReference>
<protein>
    <recommendedName>
        <fullName evidence="5">hydroxyacylglutathione hydrolase</fullName>
        <ecNumber evidence="5">3.1.2.6</ecNumber>
    </recommendedName>
    <alternativeName>
        <fullName evidence="9">Glyoxalase II</fullName>
    </alternativeName>
</protein>
<dbReference type="InterPro" id="IPR035680">
    <property type="entry name" value="Clx_II_MBL"/>
</dbReference>
<dbReference type="AlphaFoldDB" id="A0AAV2YYS9"/>
<reference evidence="11" key="1">
    <citation type="submission" date="2022-11" db="EMBL/GenBank/DDBJ databases">
        <authorList>
            <person name="Morgan W.R."/>
            <person name="Tartar A."/>
        </authorList>
    </citation>
    <scope>NUCLEOTIDE SEQUENCE</scope>
    <source>
        <strain evidence="11">ARSEF 373</strain>
    </source>
</reference>
<evidence type="ECO:0000313" key="12">
    <source>
        <dbReference type="Proteomes" id="UP001146120"/>
    </source>
</evidence>
<evidence type="ECO:0000256" key="3">
    <source>
        <dbReference type="ARBA" id="ARBA00004963"/>
    </source>
</evidence>
<accession>A0AAV2YYS9</accession>
<reference evidence="11" key="2">
    <citation type="journal article" date="2023" name="Microbiol Resour">
        <title>Decontamination and Annotation of the Draft Genome Sequence of the Oomycete Lagenidium giganteum ARSEF 373.</title>
        <authorList>
            <person name="Morgan W.R."/>
            <person name="Tartar A."/>
        </authorList>
    </citation>
    <scope>NUCLEOTIDE SEQUENCE</scope>
    <source>
        <strain evidence="11">ARSEF 373</strain>
    </source>
</reference>
<organism evidence="11 12">
    <name type="scientific">Lagenidium giganteum</name>
    <dbReference type="NCBI Taxonomy" id="4803"/>
    <lineage>
        <taxon>Eukaryota</taxon>
        <taxon>Sar</taxon>
        <taxon>Stramenopiles</taxon>
        <taxon>Oomycota</taxon>
        <taxon>Peronosporomycetes</taxon>
        <taxon>Pythiales</taxon>
        <taxon>Pythiaceae</taxon>
    </lineage>
</organism>
<dbReference type="Gene3D" id="3.60.15.10">
    <property type="entry name" value="Ribonuclease Z/Hydroxyacylglutathione hydrolase-like"/>
    <property type="match status" value="1"/>
</dbReference>
<keyword evidence="8" id="KW-0862">Zinc</keyword>
<evidence type="ECO:0000256" key="2">
    <source>
        <dbReference type="ARBA" id="ARBA00001947"/>
    </source>
</evidence>
<dbReference type="Proteomes" id="UP001146120">
    <property type="component" value="Unassembled WGS sequence"/>
</dbReference>
<evidence type="ECO:0000256" key="9">
    <source>
        <dbReference type="ARBA" id="ARBA00031044"/>
    </source>
</evidence>
<dbReference type="FunFam" id="3.60.15.10:FF:000019">
    <property type="entry name" value="Hydroxyacylglutathione hydrolase, mitochondrial"/>
    <property type="match status" value="1"/>
</dbReference>
<dbReference type="InterPro" id="IPR032282">
    <property type="entry name" value="HAGH_C"/>
</dbReference>
<evidence type="ECO:0000256" key="6">
    <source>
        <dbReference type="ARBA" id="ARBA00022723"/>
    </source>
</evidence>
<dbReference type="InterPro" id="IPR017782">
    <property type="entry name" value="Hydroxyacylglutathione_Hdrlase"/>
</dbReference>
<dbReference type="GO" id="GO:0046872">
    <property type="term" value="F:metal ion binding"/>
    <property type="evidence" value="ECO:0007669"/>
    <property type="project" value="UniProtKB-KW"/>
</dbReference>
<dbReference type="Pfam" id="PF00753">
    <property type="entry name" value="Lactamase_B"/>
    <property type="match status" value="1"/>
</dbReference>
<feature type="domain" description="Metallo-beta-lactamase" evidence="10">
    <location>
        <begin position="11"/>
        <end position="172"/>
    </location>
</feature>
<dbReference type="EMBL" id="DAKRPA010000098">
    <property type="protein sequence ID" value="DAZ98741.1"/>
    <property type="molecule type" value="Genomic_DNA"/>
</dbReference>
<comment type="pathway">
    <text evidence="3">Secondary metabolite metabolism; methylglyoxal degradation; (R)-lactate from methylglyoxal: step 2/2.</text>
</comment>
<dbReference type="PIRSF" id="PIRSF005457">
    <property type="entry name" value="Glx"/>
    <property type="match status" value="1"/>
</dbReference>
<dbReference type="PANTHER" id="PTHR11935">
    <property type="entry name" value="BETA LACTAMASE DOMAIN"/>
    <property type="match status" value="1"/>
</dbReference>
<dbReference type="InterPro" id="IPR001279">
    <property type="entry name" value="Metallo-B-lactamas"/>
</dbReference>
<dbReference type="SUPFAM" id="SSF56281">
    <property type="entry name" value="Metallo-hydrolase/oxidoreductase"/>
    <property type="match status" value="1"/>
</dbReference>
<evidence type="ECO:0000259" key="10">
    <source>
        <dbReference type="SMART" id="SM00849"/>
    </source>
</evidence>
<dbReference type="HAMAP" id="MF_01374">
    <property type="entry name" value="Glyoxalase_2"/>
    <property type="match status" value="1"/>
</dbReference>
<evidence type="ECO:0000256" key="1">
    <source>
        <dbReference type="ARBA" id="ARBA00001623"/>
    </source>
</evidence>
<comment type="cofactor">
    <cofactor evidence="2">
        <name>Zn(2+)</name>
        <dbReference type="ChEBI" id="CHEBI:29105"/>
    </cofactor>
</comment>
<evidence type="ECO:0000313" key="11">
    <source>
        <dbReference type="EMBL" id="DAZ98741.1"/>
    </source>
</evidence>
<dbReference type="PANTHER" id="PTHR11935:SF94">
    <property type="entry name" value="TENZING NORGAY, ISOFORM C"/>
    <property type="match status" value="1"/>
</dbReference>